<dbReference type="GO" id="GO:0009231">
    <property type="term" value="P:riboflavin biosynthetic process"/>
    <property type="evidence" value="ECO:0007669"/>
    <property type="project" value="InterPro"/>
</dbReference>
<keyword evidence="4" id="KW-0808">Transferase</keyword>
<comment type="catalytic activity">
    <reaction evidence="7">
        <text>riboflavin + ATP = FMN + ADP + H(+)</text>
        <dbReference type="Rhea" id="RHEA:14357"/>
        <dbReference type="ChEBI" id="CHEBI:15378"/>
        <dbReference type="ChEBI" id="CHEBI:30616"/>
        <dbReference type="ChEBI" id="CHEBI:57986"/>
        <dbReference type="ChEBI" id="CHEBI:58210"/>
        <dbReference type="ChEBI" id="CHEBI:456216"/>
        <dbReference type="EC" id="2.7.1.26"/>
    </reaction>
</comment>
<protein>
    <recommendedName>
        <fullName evidence="1">riboflavin kinase</fullName>
        <ecNumber evidence="1">2.7.1.26</ecNumber>
    </recommendedName>
</protein>
<evidence type="ECO:0000256" key="2">
    <source>
        <dbReference type="ARBA" id="ARBA00022630"/>
    </source>
</evidence>
<dbReference type="EC" id="2.7.1.26" evidence="1"/>
<evidence type="ECO:0000259" key="8">
    <source>
        <dbReference type="SMART" id="SM00904"/>
    </source>
</evidence>
<dbReference type="GO" id="GO:0005524">
    <property type="term" value="F:ATP binding"/>
    <property type="evidence" value="ECO:0007669"/>
    <property type="project" value="UniProtKB-KW"/>
</dbReference>
<gene>
    <name evidence="9" type="ORF">UV61_C0002G0074</name>
</gene>
<evidence type="ECO:0000256" key="3">
    <source>
        <dbReference type="ARBA" id="ARBA00022643"/>
    </source>
</evidence>
<dbReference type="GO" id="GO:0009398">
    <property type="term" value="P:FMN biosynthetic process"/>
    <property type="evidence" value="ECO:0007669"/>
    <property type="project" value="TreeGrafter"/>
</dbReference>
<dbReference type="GO" id="GO:0008531">
    <property type="term" value="F:riboflavin kinase activity"/>
    <property type="evidence" value="ECO:0007669"/>
    <property type="project" value="UniProtKB-EC"/>
</dbReference>
<keyword evidence="6" id="KW-0067">ATP-binding</keyword>
<evidence type="ECO:0000313" key="9">
    <source>
        <dbReference type="EMBL" id="KKS87353.1"/>
    </source>
</evidence>
<dbReference type="AlphaFoldDB" id="A0A0G1FKE0"/>
<dbReference type="Proteomes" id="UP000034050">
    <property type="component" value="Unassembled WGS sequence"/>
</dbReference>
<name>A0A0G1FKE0_9BACT</name>
<evidence type="ECO:0000256" key="1">
    <source>
        <dbReference type="ARBA" id="ARBA00012105"/>
    </source>
</evidence>
<dbReference type="PANTHER" id="PTHR22749">
    <property type="entry name" value="RIBOFLAVIN KINASE/FMN ADENYLYLTRANSFERASE"/>
    <property type="match status" value="1"/>
</dbReference>
<accession>A0A0G1FKE0</accession>
<dbReference type="Pfam" id="PF01687">
    <property type="entry name" value="Flavokinase"/>
    <property type="match status" value="1"/>
</dbReference>
<dbReference type="PANTHER" id="PTHR22749:SF6">
    <property type="entry name" value="RIBOFLAVIN KINASE"/>
    <property type="match status" value="1"/>
</dbReference>
<sequence length="126" mass="14101">MNPINVTLPVTVVKGKGRGKKMGIPTLNFAIPKTLKLPHGVYAGWLIAGKYKYQAAIHFGPRPQFNETDPSLEAYLLQNAIIPQNTELQLTFSAFIRNVQKFPSVSEMLKRIAVDVKEINKILLQL</sequence>
<keyword evidence="3" id="KW-0288">FMN</keyword>
<dbReference type="STRING" id="1618446.UV61_C0002G0074"/>
<dbReference type="InterPro" id="IPR015865">
    <property type="entry name" value="Riboflavin_kinase_bac/euk"/>
</dbReference>
<keyword evidence="5" id="KW-0547">Nucleotide-binding</keyword>
<dbReference type="SUPFAM" id="SSF82114">
    <property type="entry name" value="Riboflavin kinase-like"/>
    <property type="match status" value="1"/>
</dbReference>
<evidence type="ECO:0000256" key="4">
    <source>
        <dbReference type="ARBA" id="ARBA00022679"/>
    </source>
</evidence>
<evidence type="ECO:0000313" key="10">
    <source>
        <dbReference type="Proteomes" id="UP000034050"/>
    </source>
</evidence>
<dbReference type="SMART" id="SM00904">
    <property type="entry name" value="Flavokinase"/>
    <property type="match status" value="1"/>
</dbReference>
<reference evidence="9 10" key="1">
    <citation type="journal article" date="2015" name="Nature">
        <title>rRNA introns, odd ribosomes, and small enigmatic genomes across a large radiation of phyla.</title>
        <authorList>
            <person name="Brown C.T."/>
            <person name="Hug L.A."/>
            <person name="Thomas B.C."/>
            <person name="Sharon I."/>
            <person name="Castelle C.J."/>
            <person name="Singh A."/>
            <person name="Wilkins M.J."/>
            <person name="Williams K.H."/>
            <person name="Banfield J.F."/>
        </authorList>
    </citation>
    <scope>NUCLEOTIDE SEQUENCE [LARGE SCALE GENOMIC DNA]</scope>
</reference>
<evidence type="ECO:0000256" key="6">
    <source>
        <dbReference type="ARBA" id="ARBA00022840"/>
    </source>
</evidence>
<dbReference type="InterPro" id="IPR023468">
    <property type="entry name" value="Riboflavin_kinase"/>
</dbReference>
<dbReference type="EMBL" id="LCFD01000002">
    <property type="protein sequence ID" value="KKS87353.1"/>
    <property type="molecule type" value="Genomic_DNA"/>
</dbReference>
<comment type="caution">
    <text evidence="9">The sequence shown here is derived from an EMBL/GenBank/DDBJ whole genome shotgun (WGS) entry which is preliminary data.</text>
</comment>
<proteinExistence type="predicted"/>
<feature type="domain" description="Riboflavin kinase" evidence="8">
    <location>
        <begin position="1"/>
        <end position="124"/>
    </location>
</feature>
<organism evidence="9 10">
    <name type="scientific">Candidatus Gottesmanbacteria bacterium GW2011_GWB1_43_11</name>
    <dbReference type="NCBI Taxonomy" id="1618446"/>
    <lineage>
        <taxon>Bacteria</taxon>
        <taxon>Candidatus Gottesmaniibacteriota</taxon>
    </lineage>
</organism>
<evidence type="ECO:0000256" key="7">
    <source>
        <dbReference type="ARBA" id="ARBA00047880"/>
    </source>
</evidence>
<keyword evidence="2" id="KW-0285">Flavoprotein</keyword>
<evidence type="ECO:0000256" key="5">
    <source>
        <dbReference type="ARBA" id="ARBA00022741"/>
    </source>
</evidence>
<dbReference type="InterPro" id="IPR023465">
    <property type="entry name" value="Riboflavin_kinase_dom_sf"/>
</dbReference>
<dbReference type="Gene3D" id="2.40.30.30">
    <property type="entry name" value="Riboflavin kinase-like"/>
    <property type="match status" value="1"/>
</dbReference>